<name>A0A240C6R3_SERFI</name>
<dbReference type="EMBL" id="LT906479">
    <property type="protein sequence ID" value="SNW02778.1"/>
    <property type="molecule type" value="Genomic_DNA"/>
</dbReference>
<dbReference type="Proteomes" id="UP000215134">
    <property type="component" value="Chromosome 1"/>
</dbReference>
<reference evidence="1 2" key="1">
    <citation type="submission" date="2017-06" db="EMBL/GenBank/DDBJ databases">
        <authorList>
            <consortium name="Pathogen Informatics"/>
        </authorList>
    </citation>
    <scope>NUCLEOTIDE SEQUENCE [LARGE SCALE GENOMIC DNA]</scope>
    <source>
        <strain evidence="1 2">NCTC12148</strain>
    </source>
</reference>
<protein>
    <submittedName>
        <fullName evidence="1">Uncharacterized protein</fullName>
    </submittedName>
</protein>
<accession>A0A240C6R3</accession>
<keyword evidence="2" id="KW-1185">Reference proteome</keyword>
<organism evidence="1 2">
    <name type="scientific">Serratia ficaria</name>
    <dbReference type="NCBI Taxonomy" id="61651"/>
    <lineage>
        <taxon>Bacteria</taxon>
        <taxon>Pseudomonadati</taxon>
        <taxon>Pseudomonadota</taxon>
        <taxon>Gammaproteobacteria</taxon>
        <taxon>Enterobacterales</taxon>
        <taxon>Yersiniaceae</taxon>
        <taxon>Serratia</taxon>
    </lineage>
</organism>
<evidence type="ECO:0000313" key="1">
    <source>
        <dbReference type="EMBL" id="SNW02778.1"/>
    </source>
</evidence>
<gene>
    <name evidence="1" type="ORF">SAMEA4384070_02961</name>
</gene>
<sequence length="36" mass="4201">MKKLLVVALIVAALLYVFKTDIQVFYLKQIEFQSAR</sequence>
<dbReference type="AlphaFoldDB" id="A0A240C6R3"/>
<dbReference type="KEGG" id="sfj:SAMEA4384070_2961"/>
<proteinExistence type="predicted"/>
<evidence type="ECO:0000313" key="2">
    <source>
        <dbReference type="Proteomes" id="UP000215134"/>
    </source>
</evidence>